<keyword evidence="2 5" id="KW-0812">Transmembrane</keyword>
<evidence type="ECO:0000256" key="3">
    <source>
        <dbReference type="ARBA" id="ARBA00022989"/>
    </source>
</evidence>
<feature type="transmembrane region" description="Helical" evidence="5">
    <location>
        <begin position="308"/>
        <end position="330"/>
    </location>
</feature>
<feature type="transmembrane region" description="Helical" evidence="5">
    <location>
        <begin position="87"/>
        <end position="106"/>
    </location>
</feature>
<evidence type="ECO:0000313" key="7">
    <source>
        <dbReference type="EMBL" id="PXX59888.1"/>
    </source>
</evidence>
<feature type="transmembrane region" description="Helical" evidence="5">
    <location>
        <begin position="281"/>
        <end position="302"/>
    </location>
</feature>
<dbReference type="Gene3D" id="1.20.1250.20">
    <property type="entry name" value="MFS general substrate transporter like domains"/>
    <property type="match status" value="1"/>
</dbReference>
<protein>
    <submittedName>
        <fullName evidence="7">EmrB/QacA subfamily drug resistance transporter</fullName>
    </submittedName>
</protein>
<evidence type="ECO:0000256" key="4">
    <source>
        <dbReference type="ARBA" id="ARBA00023136"/>
    </source>
</evidence>
<comment type="subcellular location">
    <subcellularLocation>
        <location evidence="1">Cell membrane</location>
        <topology evidence="1">Multi-pass membrane protein</topology>
    </subcellularLocation>
</comment>
<proteinExistence type="predicted"/>
<feature type="transmembrane region" description="Helical" evidence="5">
    <location>
        <begin position="410"/>
        <end position="430"/>
    </location>
</feature>
<dbReference type="RefSeq" id="WP_040732769.1">
    <property type="nucleotide sequence ID" value="NZ_QJKF01000011.1"/>
</dbReference>
<dbReference type="InterPro" id="IPR036259">
    <property type="entry name" value="MFS_trans_sf"/>
</dbReference>
<dbReference type="AlphaFoldDB" id="A0A318K7X1"/>
<accession>A0A318K7X1</accession>
<name>A0A318K7X1_9NOCA</name>
<feature type="transmembrane region" description="Helical" evidence="5">
    <location>
        <begin position="112"/>
        <end position="136"/>
    </location>
</feature>
<dbReference type="SUPFAM" id="SSF103473">
    <property type="entry name" value="MFS general substrate transporter"/>
    <property type="match status" value="1"/>
</dbReference>
<feature type="domain" description="Major facilitator superfamily (MFS) profile" evidence="6">
    <location>
        <begin position="21"/>
        <end position="465"/>
    </location>
</feature>
<dbReference type="Proteomes" id="UP000247569">
    <property type="component" value="Unassembled WGS sequence"/>
</dbReference>
<feature type="transmembrane region" description="Helical" evidence="5">
    <location>
        <begin position="208"/>
        <end position="230"/>
    </location>
</feature>
<reference evidence="7 8" key="1">
    <citation type="submission" date="2018-05" db="EMBL/GenBank/DDBJ databases">
        <title>Genomic Encyclopedia of Type Strains, Phase IV (KMG-IV): sequencing the most valuable type-strain genomes for metagenomic binning, comparative biology and taxonomic classification.</title>
        <authorList>
            <person name="Goeker M."/>
        </authorList>
    </citation>
    <scope>NUCLEOTIDE SEQUENCE [LARGE SCALE GENOMIC DNA]</scope>
    <source>
        <strain evidence="7 8">DSM 44704</strain>
    </source>
</reference>
<keyword evidence="8" id="KW-1185">Reference proteome</keyword>
<evidence type="ECO:0000256" key="5">
    <source>
        <dbReference type="SAM" id="Phobius"/>
    </source>
</evidence>
<evidence type="ECO:0000259" key="6">
    <source>
        <dbReference type="PROSITE" id="PS50850"/>
    </source>
</evidence>
<dbReference type="Gene3D" id="1.20.1720.10">
    <property type="entry name" value="Multidrug resistance protein D"/>
    <property type="match status" value="1"/>
</dbReference>
<dbReference type="PROSITE" id="PS50850">
    <property type="entry name" value="MFS"/>
    <property type="match status" value="1"/>
</dbReference>
<evidence type="ECO:0000313" key="8">
    <source>
        <dbReference type="Proteomes" id="UP000247569"/>
    </source>
</evidence>
<dbReference type="PANTHER" id="PTHR42718">
    <property type="entry name" value="MAJOR FACILITATOR SUPERFAMILY MULTIDRUG TRANSPORTER MFSC"/>
    <property type="match status" value="1"/>
</dbReference>
<feature type="transmembrane region" description="Helical" evidence="5">
    <location>
        <begin position="342"/>
        <end position="362"/>
    </location>
</feature>
<organism evidence="7 8">
    <name type="scientific">Nocardia tenerifensis</name>
    <dbReference type="NCBI Taxonomy" id="228006"/>
    <lineage>
        <taxon>Bacteria</taxon>
        <taxon>Bacillati</taxon>
        <taxon>Actinomycetota</taxon>
        <taxon>Actinomycetes</taxon>
        <taxon>Mycobacteriales</taxon>
        <taxon>Nocardiaceae</taxon>
        <taxon>Nocardia</taxon>
    </lineage>
</organism>
<keyword evidence="3 5" id="KW-1133">Transmembrane helix</keyword>
<dbReference type="OrthoDB" id="4365673at2"/>
<comment type="caution">
    <text evidence="7">The sequence shown here is derived from an EMBL/GenBank/DDBJ whole genome shotgun (WGS) entry which is preliminary data.</text>
</comment>
<feature type="transmembrane region" description="Helical" evidence="5">
    <location>
        <begin position="436"/>
        <end position="460"/>
    </location>
</feature>
<feature type="transmembrane region" description="Helical" evidence="5">
    <location>
        <begin position="148"/>
        <end position="168"/>
    </location>
</feature>
<feature type="transmembrane region" description="Helical" evidence="5">
    <location>
        <begin position="174"/>
        <end position="196"/>
    </location>
</feature>
<keyword evidence="4 5" id="KW-0472">Membrane</keyword>
<evidence type="ECO:0000256" key="1">
    <source>
        <dbReference type="ARBA" id="ARBA00004651"/>
    </source>
</evidence>
<dbReference type="GO" id="GO:0005886">
    <property type="term" value="C:plasma membrane"/>
    <property type="evidence" value="ECO:0007669"/>
    <property type="project" value="UniProtKB-SubCell"/>
</dbReference>
<dbReference type="GO" id="GO:0022857">
    <property type="term" value="F:transmembrane transporter activity"/>
    <property type="evidence" value="ECO:0007669"/>
    <property type="project" value="InterPro"/>
</dbReference>
<dbReference type="InterPro" id="IPR011701">
    <property type="entry name" value="MFS"/>
</dbReference>
<feature type="transmembrane region" description="Helical" evidence="5">
    <location>
        <begin position="242"/>
        <end position="260"/>
    </location>
</feature>
<feature type="transmembrane region" description="Helical" evidence="5">
    <location>
        <begin position="368"/>
        <end position="389"/>
    </location>
</feature>
<dbReference type="Pfam" id="PF07690">
    <property type="entry name" value="MFS_1"/>
    <property type="match status" value="1"/>
</dbReference>
<evidence type="ECO:0000256" key="2">
    <source>
        <dbReference type="ARBA" id="ARBA00022692"/>
    </source>
</evidence>
<dbReference type="EMBL" id="QJKF01000011">
    <property type="protein sequence ID" value="PXX59888.1"/>
    <property type="molecule type" value="Genomic_DNA"/>
</dbReference>
<dbReference type="PANTHER" id="PTHR42718:SF39">
    <property type="entry name" value="ACTINORHODIN TRANSPORTER-RELATED"/>
    <property type="match status" value="1"/>
</dbReference>
<feature type="transmembrane region" description="Helical" evidence="5">
    <location>
        <begin position="56"/>
        <end position="75"/>
    </location>
</feature>
<gene>
    <name evidence="7" type="ORF">DFR70_111275</name>
</gene>
<dbReference type="InterPro" id="IPR020846">
    <property type="entry name" value="MFS_dom"/>
</dbReference>
<sequence length="468" mass="47359">MATTTHSSPATAKVTGRMWAVLAVILAADGLDLLDSTITNIAAPAIAEDLRGGQSLIQWLGASYALALGVLLVVGGRLGDRFGKRRLFLIGLAGFTAASVACGLAFDPTSIITARLAQGAFGALLIPQGFGILTAVFPREHLGKAFSVFGPVLGLSAVGGPILAGFLIDADLFGFGWRATFLINIVLGGGAFAAACRLLPSDSGDDTVAIDGLGAALLGAGMFGALFGLIDGSAHGWRAGPLGYLATGLVCFGLFARRQLTAANPLIRPTLFKNRGFTSGLLLGLVFFAAVSGLLYVLSLFLQTGLGYTPTGAALGLAPVAVGIVLSSLAAHRFIARLGRTLILIGLLITLTGTGLLLVLAGVTDAPWALAGPILILGLGMGTCFGTIYQVTIGDIEQAETGSASGSLTAVQQLANAVGAAAVTTVYFHAVGSGQVHALTISLILVAAITLASCGLVGFLPRNAPVDH</sequence>